<dbReference type="SUPFAM" id="SSF47413">
    <property type="entry name" value="lambda repressor-like DNA-binding domains"/>
    <property type="match status" value="1"/>
</dbReference>
<evidence type="ECO:0000259" key="2">
    <source>
        <dbReference type="PROSITE" id="PS50943"/>
    </source>
</evidence>
<dbReference type="Pfam" id="PF01381">
    <property type="entry name" value="HTH_3"/>
    <property type="match status" value="1"/>
</dbReference>
<dbReference type="PROSITE" id="PS50943">
    <property type="entry name" value="HTH_CROC1"/>
    <property type="match status" value="1"/>
</dbReference>
<accession>A0ABW7FJB8</accession>
<dbReference type="Proteomes" id="UP001606301">
    <property type="component" value="Unassembled WGS sequence"/>
</dbReference>
<name>A0ABW7FJB8_9BURK</name>
<evidence type="ECO:0000256" key="1">
    <source>
        <dbReference type="SAM" id="MobiDB-lite"/>
    </source>
</evidence>
<dbReference type="EMBL" id="JBIGHW010000005">
    <property type="protein sequence ID" value="MFG6441439.1"/>
    <property type="molecule type" value="Genomic_DNA"/>
</dbReference>
<dbReference type="InterPro" id="IPR010982">
    <property type="entry name" value="Lambda_DNA-bd_dom_sf"/>
</dbReference>
<proteinExistence type="predicted"/>
<gene>
    <name evidence="3" type="ORF">ACG0Z3_12185</name>
</gene>
<reference evidence="3 4" key="1">
    <citation type="submission" date="2024-08" db="EMBL/GenBank/DDBJ databases">
        <authorList>
            <person name="Lu H."/>
        </authorList>
    </citation>
    <scope>NUCLEOTIDE SEQUENCE [LARGE SCALE GENOMIC DNA]</scope>
    <source>
        <strain evidence="3 4">LKC17W</strain>
    </source>
</reference>
<evidence type="ECO:0000313" key="4">
    <source>
        <dbReference type="Proteomes" id="UP001606301"/>
    </source>
</evidence>
<keyword evidence="4" id="KW-1185">Reference proteome</keyword>
<evidence type="ECO:0000313" key="3">
    <source>
        <dbReference type="EMBL" id="MFG6441439.1"/>
    </source>
</evidence>
<feature type="compositionally biased region" description="Basic residues" evidence="1">
    <location>
        <begin position="93"/>
        <end position="102"/>
    </location>
</feature>
<comment type="caution">
    <text evidence="3">The sequence shown here is derived from an EMBL/GenBank/DDBJ whole genome shotgun (WGS) entry which is preliminary data.</text>
</comment>
<dbReference type="CDD" id="cd00093">
    <property type="entry name" value="HTH_XRE"/>
    <property type="match status" value="1"/>
</dbReference>
<dbReference type="RefSeq" id="WP_394397755.1">
    <property type="nucleotide sequence ID" value="NZ_JBIGHW010000005.1"/>
</dbReference>
<organism evidence="3 4">
    <name type="scientific">Pelomonas margarita</name>
    <dbReference type="NCBI Taxonomy" id="3299031"/>
    <lineage>
        <taxon>Bacteria</taxon>
        <taxon>Pseudomonadati</taxon>
        <taxon>Pseudomonadota</taxon>
        <taxon>Betaproteobacteria</taxon>
        <taxon>Burkholderiales</taxon>
        <taxon>Sphaerotilaceae</taxon>
        <taxon>Roseateles</taxon>
    </lineage>
</organism>
<dbReference type="SMART" id="SM00530">
    <property type="entry name" value="HTH_XRE"/>
    <property type="match status" value="1"/>
</dbReference>
<feature type="region of interest" description="Disordered" evidence="1">
    <location>
        <begin position="88"/>
        <end position="113"/>
    </location>
</feature>
<feature type="domain" description="HTH cro/C1-type" evidence="2">
    <location>
        <begin position="20"/>
        <end position="72"/>
    </location>
</feature>
<dbReference type="InterPro" id="IPR001387">
    <property type="entry name" value="Cro/C1-type_HTH"/>
</dbReference>
<sequence>MLDFSFATADEIAQELAGRLKAARLAQGVQQSELALRAGVSAGTVKALEKSGQSTVTSLIRVVQALGLTQHLQQAFVLEVRSIAQMEQAQRAQRQRAPRKPKGTGTGAATSKA</sequence>
<protein>
    <submittedName>
        <fullName evidence="3">Helix-turn-helix domain-containing protein</fullName>
    </submittedName>
</protein>
<dbReference type="Gene3D" id="1.10.260.40">
    <property type="entry name" value="lambda repressor-like DNA-binding domains"/>
    <property type="match status" value="1"/>
</dbReference>